<proteinExistence type="predicted"/>
<accession>A0A2P6NNG4</accession>
<dbReference type="InParanoid" id="A0A2P6NNG4"/>
<gene>
    <name evidence="1" type="ORF">PROFUN_06851</name>
</gene>
<comment type="caution">
    <text evidence="1">The sequence shown here is derived from an EMBL/GenBank/DDBJ whole genome shotgun (WGS) entry which is preliminary data.</text>
</comment>
<name>A0A2P6NNG4_9EUKA</name>
<keyword evidence="2" id="KW-1185">Reference proteome</keyword>
<sequence length="69" mass="7903">MVHESGHCFDAAWDTALQKDACVTNRYHSPPIQSFAESFFAINNSKEDVWNNQRLITQAALPYLYKSPQ</sequence>
<evidence type="ECO:0000313" key="1">
    <source>
        <dbReference type="EMBL" id="PRP85482.1"/>
    </source>
</evidence>
<reference evidence="1 2" key="1">
    <citation type="journal article" date="2018" name="Genome Biol. Evol.">
        <title>Multiple Roots of Fruiting Body Formation in Amoebozoa.</title>
        <authorList>
            <person name="Hillmann F."/>
            <person name="Forbes G."/>
            <person name="Novohradska S."/>
            <person name="Ferling I."/>
            <person name="Riege K."/>
            <person name="Groth M."/>
            <person name="Westermann M."/>
            <person name="Marz M."/>
            <person name="Spaller T."/>
            <person name="Winckler T."/>
            <person name="Schaap P."/>
            <person name="Glockner G."/>
        </authorList>
    </citation>
    <scope>NUCLEOTIDE SEQUENCE [LARGE SCALE GENOMIC DNA]</scope>
    <source>
        <strain evidence="1 2">Jena</strain>
    </source>
</reference>
<dbReference type="Proteomes" id="UP000241769">
    <property type="component" value="Unassembled WGS sequence"/>
</dbReference>
<dbReference type="EMBL" id="MDYQ01000044">
    <property type="protein sequence ID" value="PRP85482.1"/>
    <property type="molecule type" value="Genomic_DNA"/>
</dbReference>
<protein>
    <submittedName>
        <fullName evidence="1">Uncharacterized protein</fullName>
    </submittedName>
</protein>
<organism evidence="1 2">
    <name type="scientific">Planoprotostelium fungivorum</name>
    <dbReference type="NCBI Taxonomy" id="1890364"/>
    <lineage>
        <taxon>Eukaryota</taxon>
        <taxon>Amoebozoa</taxon>
        <taxon>Evosea</taxon>
        <taxon>Variosea</taxon>
        <taxon>Cavosteliida</taxon>
        <taxon>Cavosteliaceae</taxon>
        <taxon>Planoprotostelium</taxon>
    </lineage>
</organism>
<evidence type="ECO:0000313" key="2">
    <source>
        <dbReference type="Proteomes" id="UP000241769"/>
    </source>
</evidence>
<dbReference type="AlphaFoldDB" id="A0A2P6NNG4"/>